<name>A0A7C8RAY9_ORBOL</name>
<comment type="caution">
    <text evidence="3">The sequence shown here is derived from an EMBL/GenBank/DDBJ whole genome shotgun (WGS) entry which is preliminary data.</text>
</comment>
<evidence type="ECO:0000256" key="1">
    <source>
        <dbReference type="ARBA" id="ARBA00022723"/>
    </source>
</evidence>
<dbReference type="GO" id="GO:0046872">
    <property type="term" value="F:metal ion binding"/>
    <property type="evidence" value="ECO:0007669"/>
    <property type="project" value="UniProtKB-KW"/>
</dbReference>
<keyword evidence="2" id="KW-0378">Hydrolase</keyword>
<dbReference type="GO" id="GO:0005737">
    <property type="term" value="C:cytoplasm"/>
    <property type="evidence" value="ECO:0007669"/>
    <property type="project" value="TreeGrafter"/>
</dbReference>
<gene>
    <name evidence="3" type="ORF">TWF970_004095</name>
</gene>
<dbReference type="OrthoDB" id="4694525at2759"/>
<dbReference type="Proteomes" id="UP000474640">
    <property type="component" value="Unassembled WGS sequence"/>
</dbReference>
<dbReference type="PANTHER" id="PTHR23422">
    <property type="entry name" value="DIPEPTIDYL PEPTIDASE III-RELATED"/>
    <property type="match status" value="1"/>
</dbReference>
<evidence type="ECO:0000313" key="3">
    <source>
        <dbReference type="EMBL" id="KAF3279544.1"/>
    </source>
</evidence>
<evidence type="ECO:0000313" key="4">
    <source>
        <dbReference type="Proteomes" id="UP000474640"/>
    </source>
</evidence>
<dbReference type="OMA" id="QELHIYK"/>
<protein>
    <submittedName>
        <fullName evidence="3">Uncharacterized protein</fullName>
    </submittedName>
</protein>
<keyword evidence="1" id="KW-0479">Metal-binding</keyword>
<dbReference type="Pfam" id="PF03571">
    <property type="entry name" value="Peptidase_M49"/>
    <property type="match status" value="1"/>
</dbReference>
<evidence type="ECO:0000256" key="2">
    <source>
        <dbReference type="ARBA" id="ARBA00022801"/>
    </source>
</evidence>
<sequence>MRARYSILQCFLSAPDNFVSLDSTTEDHSDLTIHLDRSKIRSHGFKAVEKYLQELHIYKASADVNGGVALYDKMTSVNDTMAKFRDVVMSKKQPRKQFVQANTTLNGDEVTIKEYEATQQGLIQSWLDREDIVGAAPQY</sequence>
<dbReference type="PANTHER" id="PTHR23422:SF11">
    <property type="entry name" value="DIPEPTIDYL PEPTIDASE 3"/>
    <property type="match status" value="1"/>
</dbReference>
<dbReference type="GO" id="GO:0008239">
    <property type="term" value="F:dipeptidyl-peptidase activity"/>
    <property type="evidence" value="ECO:0007669"/>
    <property type="project" value="TreeGrafter"/>
</dbReference>
<proteinExistence type="predicted"/>
<dbReference type="AlphaFoldDB" id="A0A7C8RAY9"/>
<organism evidence="3 4">
    <name type="scientific">Orbilia oligospora</name>
    <name type="common">Nematode-trapping fungus</name>
    <name type="synonym">Arthrobotrys oligospora</name>
    <dbReference type="NCBI Taxonomy" id="2813651"/>
    <lineage>
        <taxon>Eukaryota</taxon>
        <taxon>Fungi</taxon>
        <taxon>Dikarya</taxon>
        <taxon>Ascomycota</taxon>
        <taxon>Pezizomycotina</taxon>
        <taxon>Orbiliomycetes</taxon>
        <taxon>Orbiliales</taxon>
        <taxon>Orbiliaceae</taxon>
        <taxon>Orbilia</taxon>
    </lineage>
</organism>
<dbReference type="InterPro" id="IPR039461">
    <property type="entry name" value="Peptidase_M49"/>
</dbReference>
<dbReference type="EMBL" id="JAABOJ010000021">
    <property type="protein sequence ID" value="KAF3279544.1"/>
    <property type="molecule type" value="Genomic_DNA"/>
</dbReference>
<reference evidence="3 4" key="1">
    <citation type="submission" date="2020-01" db="EMBL/GenBank/DDBJ databases">
        <authorList>
            <person name="Palmer J.M."/>
        </authorList>
    </citation>
    <scope>NUCLEOTIDE SEQUENCE [LARGE SCALE GENOMIC DNA]</scope>
    <source>
        <strain evidence="3 4">TWF970</strain>
    </source>
</reference>
<accession>A0A7C8RAY9</accession>